<evidence type="ECO:0008006" key="2">
    <source>
        <dbReference type="Google" id="ProtNLM"/>
    </source>
</evidence>
<name>A0A024UQX0_9STRA</name>
<accession>A0A024UQX0</accession>
<protein>
    <recommendedName>
        <fullName evidence="2">Tc1-like transposase DDE domain-containing protein</fullName>
    </recommendedName>
</protein>
<proteinExistence type="predicted"/>
<dbReference type="RefSeq" id="XP_008862504.1">
    <property type="nucleotide sequence ID" value="XM_008864282.1"/>
</dbReference>
<dbReference type="GeneID" id="20078276"/>
<organism evidence="1">
    <name type="scientific">Aphanomyces invadans</name>
    <dbReference type="NCBI Taxonomy" id="157072"/>
    <lineage>
        <taxon>Eukaryota</taxon>
        <taxon>Sar</taxon>
        <taxon>Stramenopiles</taxon>
        <taxon>Oomycota</taxon>
        <taxon>Saprolegniomycetes</taxon>
        <taxon>Saprolegniales</taxon>
        <taxon>Verrucalvaceae</taxon>
        <taxon>Aphanomyces</taxon>
    </lineage>
</organism>
<dbReference type="STRING" id="157072.A0A024UQX0"/>
<dbReference type="OrthoDB" id="2266637at2759"/>
<dbReference type="EMBL" id="KI913953">
    <property type="protein sequence ID" value="ETW08699.1"/>
    <property type="molecule type" value="Genomic_DNA"/>
</dbReference>
<dbReference type="VEuPathDB" id="FungiDB:H310_01226"/>
<dbReference type="AlphaFoldDB" id="A0A024UQX0"/>
<sequence>MQRGSIRMDQNAEFAEDIYLTVKSLLSFQAEFSGMVVAIVLDNAPDHSQTEARMPGHDDCVLLRLSPYSPFTILLRVPSAC</sequence>
<gene>
    <name evidence="1" type="ORF">H310_01226</name>
</gene>
<reference evidence="1" key="1">
    <citation type="submission" date="2013-12" db="EMBL/GenBank/DDBJ databases">
        <title>The Genome Sequence of Aphanomyces invadans NJM9701.</title>
        <authorList>
            <consortium name="The Broad Institute Genomics Platform"/>
            <person name="Russ C."/>
            <person name="Tyler B."/>
            <person name="van West P."/>
            <person name="Dieguez-Uribeondo J."/>
            <person name="Young S.K."/>
            <person name="Zeng Q."/>
            <person name="Gargeya S."/>
            <person name="Fitzgerald M."/>
            <person name="Abouelleil A."/>
            <person name="Alvarado L."/>
            <person name="Chapman S.B."/>
            <person name="Gainer-Dewar J."/>
            <person name="Goldberg J."/>
            <person name="Griggs A."/>
            <person name="Gujja S."/>
            <person name="Hansen M."/>
            <person name="Howarth C."/>
            <person name="Imamovic A."/>
            <person name="Ireland A."/>
            <person name="Larimer J."/>
            <person name="McCowan C."/>
            <person name="Murphy C."/>
            <person name="Pearson M."/>
            <person name="Poon T.W."/>
            <person name="Priest M."/>
            <person name="Roberts A."/>
            <person name="Saif S."/>
            <person name="Shea T."/>
            <person name="Sykes S."/>
            <person name="Wortman J."/>
            <person name="Nusbaum C."/>
            <person name="Birren B."/>
        </authorList>
    </citation>
    <scope>NUCLEOTIDE SEQUENCE [LARGE SCALE GENOMIC DNA]</scope>
    <source>
        <strain evidence="1">NJM9701</strain>
    </source>
</reference>
<evidence type="ECO:0000313" key="1">
    <source>
        <dbReference type="EMBL" id="ETW08699.1"/>
    </source>
</evidence>